<dbReference type="EMBL" id="UINC01153351">
    <property type="protein sequence ID" value="SVD48029.1"/>
    <property type="molecule type" value="Genomic_DNA"/>
</dbReference>
<organism evidence="1">
    <name type="scientific">marine metagenome</name>
    <dbReference type="NCBI Taxonomy" id="408172"/>
    <lineage>
        <taxon>unclassified sequences</taxon>
        <taxon>metagenomes</taxon>
        <taxon>ecological metagenomes</taxon>
    </lineage>
</organism>
<accession>A0A382VN93</accession>
<reference evidence="1" key="1">
    <citation type="submission" date="2018-05" db="EMBL/GenBank/DDBJ databases">
        <authorList>
            <person name="Lanie J.A."/>
            <person name="Ng W.-L."/>
            <person name="Kazmierczak K.M."/>
            <person name="Andrzejewski T.M."/>
            <person name="Davidsen T.M."/>
            <person name="Wayne K.J."/>
            <person name="Tettelin H."/>
            <person name="Glass J.I."/>
            <person name="Rusch D."/>
            <person name="Podicherti R."/>
            <person name="Tsui H.-C.T."/>
            <person name="Winkler M.E."/>
        </authorList>
    </citation>
    <scope>NUCLEOTIDE SEQUENCE</scope>
</reference>
<protein>
    <submittedName>
        <fullName evidence="1">Uncharacterized protein</fullName>
    </submittedName>
</protein>
<sequence length="152" mass="17491">MHLVGIGFTSDYWDELVHSIRKQSPDETLVGTLISTEAADSDQVEVLGDQISDSHPDLVIFNLLALENTQDWRNFLTRTQANCEEQLRWVLVVERENEELSMLARLEPEVELINGMRFPVNDPGIFLNRHIRSFPRIRLNSSIQTLEFVNGK</sequence>
<dbReference type="AlphaFoldDB" id="A0A382VN93"/>
<feature type="non-terminal residue" evidence="1">
    <location>
        <position position="152"/>
    </location>
</feature>
<proteinExistence type="predicted"/>
<gene>
    <name evidence="1" type="ORF">METZ01_LOCUS400883</name>
</gene>
<name>A0A382VN93_9ZZZZ</name>
<evidence type="ECO:0000313" key="1">
    <source>
        <dbReference type="EMBL" id="SVD48029.1"/>
    </source>
</evidence>